<gene>
    <name evidence="2" type="ORF">Lwor_0534</name>
</gene>
<evidence type="ECO:0000313" key="3">
    <source>
        <dbReference type="Proteomes" id="UP000054662"/>
    </source>
</evidence>
<feature type="transmembrane region" description="Helical" evidence="1">
    <location>
        <begin position="12"/>
        <end position="29"/>
    </location>
</feature>
<reference evidence="2 3" key="1">
    <citation type="submission" date="2015-11" db="EMBL/GenBank/DDBJ databases">
        <title>Genomic analysis of 38 Legionella species identifies large and diverse effector repertoires.</title>
        <authorList>
            <person name="Burstein D."/>
            <person name="Amaro F."/>
            <person name="Zusman T."/>
            <person name="Lifshitz Z."/>
            <person name="Cohen O."/>
            <person name="Gilbert J.A."/>
            <person name="Pupko T."/>
            <person name="Shuman H.A."/>
            <person name="Segal G."/>
        </authorList>
    </citation>
    <scope>NUCLEOTIDE SEQUENCE [LARGE SCALE GENOMIC DNA]</scope>
    <source>
        <strain evidence="2 3">ATCC 49508</strain>
    </source>
</reference>
<feature type="transmembrane region" description="Helical" evidence="1">
    <location>
        <begin position="102"/>
        <end position="120"/>
    </location>
</feature>
<keyword evidence="1" id="KW-1133">Transmembrane helix</keyword>
<feature type="transmembrane region" description="Helical" evidence="1">
    <location>
        <begin position="230"/>
        <end position="252"/>
    </location>
</feature>
<proteinExistence type="predicted"/>
<accession>A0A0W1AJX8</accession>
<dbReference type="OrthoDB" id="5643267at2"/>
<comment type="caution">
    <text evidence="2">The sequence shown here is derived from an EMBL/GenBank/DDBJ whole genome shotgun (WGS) entry which is preliminary data.</text>
</comment>
<dbReference type="AlphaFoldDB" id="A0A0W1AJX8"/>
<evidence type="ECO:0000256" key="1">
    <source>
        <dbReference type="SAM" id="Phobius"/>
    </source>
</evidence>
<dbReference type="EMBL" id="LNZC01000004">
    <property type="protein sequence ID" value="KTD81496.1"/>
    <property type="molecule type" value="Genomic_DNA"/>
</dbReference>
<dbReference type="STRING" id="45076.Lwor_0534"/>
<dbReference type="Pfam" id="PF02405">
    <property type="entry name" value="MlaE"/>
    <property type="match status" value="1"/>
</dbReference>
<feature type="transmembrane region" description="Helical" evidence="1">
    <location>
        <begin position="50"/>
        <end position="75"/>
    </location>
</feature>
<name>A0A0W1AJX8_9GAMM</name>
<dbReference type="Proteomes" id="UP000054662">
    <property type="component" value="Unassembled WGS sequence"/>
</dbReference>
<dbReference type="RefSeq" id="WP_065235831.1">
    <property type="nucleotide sequence ID" value="NZ_CBCRUR010000006.1"/>
</dbReference>
<protein>
    <submittedName>
        <fullName evidence="2">Putative ABC transport system permease</fullName>
    </submittedName>
</protein>
<keyword evidence="1" id="KW-0812">Transmembrane</keyword>
<dbReference type="PATRIC" id="fig|45076.6.peg.589"/>
<evidence type="ECO:0000313" key="2">
    <source>
        <dbReference type="EMBL" id="KTD81496.1"/>
    </source>
</evidence>
<feature type="transmembrane region" description="Helical" evidence="1">
    <location>
        <begin position="140"/>
        <end position="171"/>
    </location>
</feature>
<dbReference type="GO" id="GO:0043190">
    <property type="term" value="C:ATP-binding cassette (ABC) transporter complex"/>
    <property type="evidence" value="ECO:0007669"/>
    <property type="project" value="InterPro"/>
</dbReference>
<sequence length="254" mass="29270">MYVFNRIGTYFIRFIRSVYFFLSFIGHLSHSIKNIVTRNLSISWQNVWKILYYSGVSLVLPLIIICALMTMSLSINSYTVLQNFNIQDKALSIAQTLLVQDFLPIIIGFVLCVQVSLNIINARIKITKLQRSPQDVILEYILPIIIGVNATGLLLYIYLILIIFLSMYLTFHNFFNVSNYMFLLDLERTTTVFVFLSSVAKTLLYCSIVSFTAGYYYYMVATRHVPLRRAVSRILTRGSLWLTVSSVSIIFINL</sequence>
<keyword evidence="3" id="KW-1185">Reference proteome</keyword>
<feature type="transmembrane region" description="Helical" evidence="1">
    <location>
        <begin position="191"/>
        <end position="218"/>
    </location>
</feature>
<dbReference type="InterPro" id="IPR030802">
    <property type="entry name" value="Permease_MalE"/>
</dbReference>
<organism evidence="2 3">
    <name type="scientific">Legionella worsleiensis</name>
    <dbReference type="NCBI Taxonomy" id="45076"/>
    <lineage>
        <taxon>Bacteria</taxon>
        <taxon>Pseudomonadati</taxon>
        <taxon>Pseudomonadota</taxon>
        <taxon>Gammaproteobacteria</taxon>
        <taxon>Legionellales</taxon>
        <taxon>Legionellaceae</taxon>
        <taxon>Legionella</taxon>
    </lineage>
</organism>
<keyword evidence="1" id="KW-0472">Membrane</keyword>